<feature type="domain" description="Disease resistance protein winged helix" evidence="6">
    <location>
        <begin position="441"/>
        <end position="512"/>
    </location>
</feature>
<dbReference type="RefSeq" id="XP_021763069.1">
    <property type="nucleotide sequence ID" value="XM_021907377.1"/>
</dbReference>
<keyword evidence="9" id="KW-1185">Reference proteome</keyword>
<dbReference type="GeneID" id="110727804"/>
<evidence type="ECO:0000256" key="1">
    <source>
        <dbReference type="ARBA" id="ARBA00022737"/>
    </source>
</evidence>
<evidence type="ECO:0008006" key="10">
    <source>
        <dbReference type="Google" id="ProtNLM"/>
    </source>
</evidence>
<dbReference type="Gramene" id="AUR62006004-RA">
    <property type="protein sequence ID" value="AUR62006004-RA:cds"/>
    <property type="gene ID" value="AUR62006004"/>
</dbReference>
<reference evidence="8" key="1">
    <citation type="journal article" date="2017" name="Nature">
        <title>The genome of Chenopodium quinoa.</title>
        <authorList>
            <person name="Jarvis D.E."/>
            <person name="Ho Y.S."/>
            <person name="Lightfoot D.J."/>
            <person name="Schmoeckel S.M."/>
            <person name="Li B."/>
            <person name="Borm T.J.A."/>
            <person name="Ohyanagi H."/>
            <person name="Mineta K."/>
            <person name="Michell C.T."/>
            <person name="Saber N."/>
            <person name="Kharbatia N.M."/>
            <person name="Rupper R.R."/>
            <person name="Sharp A.R."/>
            <person name="Dally N."/>
            <person name="Boughton B.A."/>
            <person name="Woo Y.H."/>
            <person name="Gao G."/>
            <person name="Schijlen E.G.W.M."/>
            <person name="Guo X."/>
            <person name="Momin A.A."/>
            <person name="Negrao S."/>
            <person name="Al-Babili S."/>
            <person name="Gehring C."/>
            <person name="Roessner U."/>
            <person name="Jung C."/>
            <person name="Murphy K."/>
            <person name="Arold S.T."/>
            <person name="Gojobori T."/>
            <person name="van der Linden C.G."/>
            <person name="van Loo E.N."/>
            <person name="Jellen E.N."/>
            <person name="Maughan P.J."/>
            <person name="Tester M."/>
        </authorList>
    </citation>
    <scope>NUCLEOTIDE SEQUENCE [LARGE SCALE GENOMIC DNA]</scope>
    <source>
        <strain evidence="8">cv. PI 614886</strain>
    </source>
</reference>
<dbReference type="Gene3D" id="1.20.5.4130">
    <property type="match status" value="1"/>
</dbReference>
<dbReference type="SUPFAM" id="SSF52058">
    <property type="entry name" value="L domain-like"/>
    <property type="match status" value="1"/>
</dbReference>
<dbReference type="Proteomes" id="UP000596660">
    <property type="component" value="Unplaced"/>
</dbReference>
<feature type="domain" description="NB-ARC" evidence="4">
    <location>
        <begin position="193"/>
        <end position="352"/>
    </location>
</feature>
<keyword evidence="1" id="KW-0677">Repeat</keyword>
<proteinExistence type="predicted"/>
<gene>
    <name evidence="8" type="primary">LOC110727804</name>
</gene>
<dbReference type="InterPro" id="IPR038005">
    <property type="entry name" value="RX-like_CC"/>
</dbReference>
<evidence type="ECO:0000259" key="7">
    <source>
        <dbReference type="Pfam" id="PF23598"/>
    </source>
</evidence>
<dbReference type="Gene3D" id="1.10.8.430">
    <property type="entry name" value="Helical domain of apoptotic protease-activating factors"/>
    <property type="match status" value="1"/>
</dbReference>
<evidence type="ECO:0000313" key="9">
    <source>
        <dbReference type="Proteomes" id="UP000596660"/>
    </source>
</evidence>
<dbReference type="InterPro" id="IPR055414">
    <property type="entry name" value="LRR_R13L4/SHOC2-like"/>
</dbReference>
<organism evidence="8 9">
    <name type="scientific">Chenopodium quinoa</name>
    <name type="common">Quinoa</name>
    <dbReference type="NCBI Taxonomy" id="63459"/>
    <lineage>
        <taxon>Eukaryota</taxon>
        <taxon>Viridiplantae</taxon>
        <taxon>Streptophyta</taxon>
        <taxon>Embryophyta</taxon>
        <taxon>Tracheophyta</taxon>
        <taxon>Spermatophyta</taxon>
        <taxon>Magnoliopsida</taxon>
        <taxon>eudicotyledons</taxon>
        <taxon>Gunneridae</taxon>
        <taxon>Pentapetalae</taxon>
        <taxon>Caryophyllales</taxon>
        <taxon>Chenopodiaceae</taxon>
        <taxon>Chenopodioideae</taxon>
        <taxon>Atripliceae</taxon>
        <taxon>Chenopodium</taxon>
    </lineage>
</organism>
<evidence type="ECO:0000259" key="6">
    <source>
        <dbReference type="Pfam" id="PF23559"/>
    </source>
</evidence>
<dbReference type="SUPFAM" id="SSF52540">
    <property type="entry name" value="P-loop containing nucleoside triphosphate hydrolases"/>
    <property type="match status" value="1"/>
</dbReference>
<dbReference type="OMA" id="WINDIVF"/>
<dbReference type="Pfam" id="PF23559">
    <property type="entry name" value="WHD_DRP"/>
    <property type="match status" value="1"/>
</dbReference>
<sequence length="979" mass="112186">MAETVVCFVLDKLVPLITAKAGMLSGLPTELVAIGNELRSIKVFLKDAELRAEENDGVKEWVRQVRDIAYQIEDVIDEHLLLQYPHDHPYHQCFNIFSYLTRCVFLLRPKHQIASTIRRVRSEVLEINQRRSSFTLGGGPSSSNGLEYEDPHKHIDQDPRAGFLYVDESELVGIDDPKRDLIRMLDLEPQDFPQGKLISVIGMGGLGKTTVVRKLYEDMYVRKHFPLRAWITLSQPNKTIHVIRNMLTLFYRSARDCVPPEIGNMDEESLIEVLRNYLRERRFLVVFDDVWSIETYIKDVLPTNNNGNRILMTTRLEDVALAWKGSSFDHVYKLQPLSSEKAWDLFCRKAFRDLKANCPLELENLSRAIVRKCEGLPLAIVTIGGLLSTKNKIVMEWQNLCNSIGAELASNLHLASLKKILLLSYHDLPHYLKPCFLYMGIFPGDHSIELHRLVRLWMAEGFIPRKSGKTLEAVANEFLIELIRRSLVHVTWVDVSGRPRNIRVHDLLREIILLKSHELSFFRVLNEENSSMDAQSRRLVIQNDKQGTSTEVVVEGMARKQGVRSLFLFLEHEAVPKFMTGSFLRAVHLLKVLDLQNAPVNYIPEATGSLRHLQYLSLKWTKVEKLPRSIGKLGNLQSMDLKHSLIQELPAEIGKFLHLRHLMSYSYHWDDTFSLYVKNVKAAKVPAELCRNSQEMQNLGWVDVSHSAGFIDQLGNLKQLRRLGVAQLTREDGRNLCNAIKNMHHLEEFMIASRNKDEVLEIDRMSSPPMLRRLLLMGRLDKLPEWISMLENVVKLVLCHSSLNHDPLEVIGALPNLIKLIVCEAYDGEQLHISARRFQKLKVLRLYNLCNLKSLKILLGALPVLEELELGPSPLLKEVPISIKNLENLTLLRFHDMPKEFLDDLTPKTGQHYHIIDHVPNVYINFMAGAAHWETSLRHPQYKEMVSYKTGAMYQRCKRSSAWGTTGAPIYKPSGGTGK</sequence>
<evidence type="ECO:0000259" key="4">
    <source>
        <dbReference type="Pfam" id="PF00931"/>
    </source>
</evidence>
<feature type="domain" description="Disease resistance R13L4/SHOC-2-like LRR" evidence="7">
    <location>
        <begin position="563"/>
        <end position="873"/>
    </location>
</feature>
<name>A0A803L2B5_CHEQI</name>
<reference evidence="8" key="2">
    <citation type="submission" date="2021-03" db="UniProtKB">
        <authorList>
            <consortium name="EnsemblPlants"/>
        </authorList>
    </citation>
    <scope>IDENTIFICATION</scope>
</reference>
<dbReference type="PANTHER" id="PTHR23155">
    <property type="entry name" value="DISEASE RESISTANCE PROTEIN RP"/>
    <property type="match status" value="1"/>
</dbReference>
<feature type="domain" description="Disease resistance N-terminal" evidence="5">
    <location>
        <begin position="5"/>
        <end position="81"/>
    </location>
</feature>
<dbReference type="Pfam" id="PF00931">
    <property type="entry name" value="NB-ARC"/>
    <property type="match status" value="1"/>
</dbReference>
<dbReference type="InterPro" id="IPR044974">
    <property type="entry name" value="Disease_R_plants"/>
</dbReference>
<dbReference type="KEGG" id="cqi:110727804"/>
<accession>A0A803L2B5</accession>
<dbReference type="PANTHER" id="PTHR23155:SF1205">
    <property type="entry name" value="DISEASE RESISTANCE PROTEIN RPM1"/>
    <property type="match status" value="1"/>
</dbReference>
<evidence type="ECO:0000259" key="5">
    <source>
        <dbReference type="Pfam" id="PF18052"/>
    </source>
</evidence>
<keyword evidence="3" id="KW-0611">Plant defense</keyword>
<dbReference type="InterPro" id="IPR032675">
    <property type="entry name" value="LRR_dom_sf"/>
</dbReference>
<dbReference type="Pfam" id="PF18052">
    <property type="entry name" value="Rx_N"/>
    <property type="match status" value="1"/>
</dbReference>
<dbReference type="Gene3D" id="3.80.10.10">
    <property type="entry name" value="Ribonuclease Inhibitor"/>
    <property type="match status" value="1"/>
</dbReference>
<dbReference type="OrthoDB" id="690341at2759"/>
<dbReference type="InterPro" id="IPR058922">
    <property type="entry name" value="WHD_DRP"/>
</dbReference>
<keyword evidence="2" id="KW-0547">Nucleotide-binding</keyword>
<dbReference type="InterPro" id="IPR027417">
    <property type="entry name" value="P-loop_NTPase"/>
</dbReference>
<dbReference type="GO" id="GO:0043531">
    <property type="term" value="F:ADP binding"/>
    <property type="evidence" value="ECO:0007669"/>
    <property type="project" value="InterPro"/>
</dbReference>
<dbReference type="InterPro" id="IPR042197">
    <property type="entry name" value="Apaf_helical"/>
</dbReference>
<dbReference type="CDD" id="cd14798">
    <property type="entry name" value="RX-CC_like"/>
    <property type="match status" value="1"/>
</dbReference>
<evidence type="ECO:0000256" key="3">
    <source>
        <dbReference type="ARBA" id="ARBA00022821"/>
    </source>
</evidence>
<dbReference type="PRINTS" id="PR00364">
    <property type="entry name" value="DISEASERSIST"/>
</dbReference>
<dbReference type="Gene3D" id="1.10.10.10">
    <property type="entry name" value="Winged helix-like DNA-binding domain superfamily/Winged helix DNA-binding domain"/>
    <property type="match status" value="1"/>
</dbReference>
<dbReference type="InterPro" id="IPR002182">
    <property type="entry name" value="NB-ARC"/>
</dbReference>
<dbReference type="Pfam" id="PF23598">
    <property type="entry name" value="LRR_14"/>
    <property type="match status" value="1"/>
</dbReference>
<protein>
    <recommendedName>
        <fullName evidence="10">Disease resistance protein RPM1-like</fullName>
    </recommendedName>
</protein>
<dbReference type="SMR" id="A0A803L2B5"/>
<dbReference type="EnsemblPlants" id="AUR62006004-RA">
    <property type="protein sequence ID" value="AUR62006004-RA:cds"/>
    <property type="gene ID" value="AUR62006004"/>
</dbReference>
<evidence type="ECO:0000313" key="8">
    <source>
        <dbReference type="EnsemblPlants" id="AUR62006004-RA:cds"/>
    </source>
</evidence>
<dbReference type="Gene3D" id="3.40.50.300">
    <property type="entry name" value="P-loop containing nucleotide triphosphate hydrolases"/>
    <property type="match status" value="1"/>
</dbReference>
<dbReference type="InterPro" id="IPR041118">
    <property type="entry name" value="Rx_N"/>
</dbReference>
<dbReference type="AlphaFoldDB" id="A0A803L2B5"/>
<dbReference type="FunFam" id="1.10.10.10:FF:000322">
    <property type="entry name" value="Probable disease resistance protein At1g63360"/>
    <property type="match status" value="1"/>
</dbReference>
<evidence type="ECO:0000256" key="2">
    <source>
        <dbReference type="ARBA" id="ARBA00022741"/>
    </source>
</evidence>
<dbReference type="GO" id="GO:0098542">
    <property type="term" value="P:defense response to other organism"/>
    <property type="evidence" value="ECO:0007669"/>
    <property type="project" value="TreeGrafter"/>
</dbReference>
<dbReference type="InterPro" id="IPR036388">
    <property type="entry name" value="WH-like_DNA-bd_sf"/>
</dbReference>